<organism evidence="3 4">
    <name type="scientific">Mucor plumbeus</name>
    <dbReference type="NCBI Taxonomy" id="97098"/>
    <lineage>
        <taxon>Eukaryota</taxon>
        <taxon>Fungi</taxon>
        <taxon>Fungi incertae sedis</taxon>
        <taxon>Mucoromycota</taxon>
        <taxon>Mucoromycotina</taxon>
        <taxon>Mucoromycetes</taxon>
        <taxon>Mucorales</taxon>
        <taxon>Mucorineae</taxon>
        <taxon>Mucoraceae</taxon>
        <taxon>Mucor</taxon>
    </lineage>
</organism>
<evidence type="ECO:0000256" key="2">
    <source>
        <dbReference type="SAM" id="SignalP"/>
    </source>
</evidence>
<name>A0A8H7VBA6_9FUNG</name>
<dbReference type="AlphaFoldDB" id="A0A8H7VBA6"/>
<feature type="chain" id="PRO_5034503574" description="Periplasmic binding protein" evidence="2">
    <location>
        <begin position="19"/>
        <end position="463"/>
    </location>
</feature>
<dbReference type="Proteomes" id="UP000650833">
    <property type="component" value="Unassembled WGS sequence"/>
</dbReference>
<keyword evidence="1" id="KW-1133">Transmembrane helix</keyword>
<gene>
    <name evidence="3" type="ORF">INT46_001849</name>
</gene>
<protein>
    <recommendedName>
        <fullName evidence="5">Periplasmic binding protein</fullName>
    </recommendedName>
</protein>
<proteinExistence type="predicted"/>
<dbReference type="PANTHER" id="PTHR38360">
    <property type="entry name" value="OS03G0120000 PROTEIN"/>
    <property type="match status" value="1"/>
</dbReference>
<accession>A0A8H7VBA6</accession>
<reference evidence="3" key="1">
    <citation type="submission" date="2020-12" db="EMBL/GenBank/DDBJ databases">
        <title>Metabolic potential, ecology and presence of endohyphal bacteria is reflected in genomic diversity of Mucoromycotina.</title>
        <authorList>
            <person name="Muszewska A."/>
            <person name="Okrasinska A."/>
            <person name="Steczkiewicz K."/>
            <person name="Drgas O."/>
            <person name="Orlowska M."/>
            <person name="Perlinska-Lenart U."/>
            <person name="Aleksandrzak-Piekarczyk T."/>
            <person name="Szatraj K."/>
            <person name="Zielenkiewicz U."/>
            <person name="Pilsyk S."/>
            <person name="Malc E."/>
            <person name="Mieczkowski P."/>
            <person name="Kruszewska J.S."/>
            <person name="Biernat P."/>
            <person name="Pawlowska J."/>
        </authorList>
    </citation>
    <scope>NUCLEOTIDE SEQUENCE</scope>
    <source>
        <strain evidence="3">CBS 226.32</strain>
    </source>
</reference>
<dbReference type="SUPFAM" id="SSF53807">
    <property type="entry name" value="Helical backbone' metal receptor"/>
    <property type="match status" value="1"/>
</dbReference>
<keyword evidence="1" id="KW-0472">Membrane</keyword>
<evidence type="ECO:0000313" key="4">
    <source>
        <dbReference type="Proteomes" id="UP000650833"/>
    </source>
</evidence>
<evidence type="ECO:0008006" key="5">
    <source>
        <dbReference type="Google" id="ProtNLM"/>
    </source>
</evidence>
<keyword evidence="1" id="KW-0812">Transmembrane</keyword>
<dbReference type="PANTHER" id="PTHR38360:SF1">
    <property type="entry name" value="F12P19.7"/>
    <property type="match status" value="1"/>
</dbReference>
<dbReference type="EMBL" id="JAEPRC010000028">
    <property type="protein sequence ID" value="KAG2214115.1"/>
    <property type="molecule type" value="Genomic_DNA"/>
</dbReference>
<dbReference type="OrthoDB" id="409848at2759"/>
<feature type="transmembrane region" description="Helical" evidence="1">
    <location>
        <begin position="425"/>
        <end position="446"/>
    </location>
</feature>
<keyword evidence="4" id="KW-1185">Reference proteome</keyword>
<sequence length="463" mass="51145">MKAFSLFAFASLISAVFSQQQSVNESQPFDKNEDHYAFKTVITNATLNGFTIEYRNYYKIVKNTILGKTYCLVGWQQDLPEGCSSDSVIQTPVQSFSIDTDSYGVIPFIELLGLENNVTKTNTANTTSPCIKDGSADTSTTAPQLVFSEASLVGASYVAYSGGDDRLEPLQKASWLMYIGAFFDLELKSFSIYTQISDNYNCHKSNVGSVATPKAVAWTTFQPSANLFTVQSDAYYSRLTQDAGGRFISTNVAQGDTFKTNYTTDLLPLANTLRGADFIIDSSAVNVDYTDWLRADSMYFTGENNIQKVNAIINNNVYSTNGLITNNNQSDWFQRSAARPDLALLDLIKLFNPDFAIAASSKTIQFPVWLVPFKNETTSRIITSEIYGGCGNMANKAFAQSACTIGGSSITGGQYIKKLSTGETAGISVGTIMFVLIASCLGIWLFRRYRRQKRHNFYRMNDL</sequence>
<keyword evidence="2" id="KW-0732">Signal</keyword>
<evidence type="ECO:0000256" key="1">
    <source>
        <dbReference type="SAM" id="Phobius"/>
    </source>
</evidence>
<evidence type="ECO:0000313" key="3">
    <source>
        <dbReference type="EMBL" id="KAG2214115.1"/>
    </source>
</evidence>
<comment type="caution">
    <text evidence="3">The sequence shown here is derived from an EMBL/GenBank/DDBJ whole genome shotgun (WGS) entry which is preliminary data.</text>
</comment>
<feature type="signal peptide" evidence="2">
    <location>
        <begin position="1"/>
        <end position="18"/>
    </location>
</feature>